<dbReference type="InterPro" id="IPR011009">
    <property type="entry name" value="Kinase-like_dom_sf"/>
</dbReference>
<comment type="caution">
    <text evidence="4">The sequence shown here is derived from an EMBL/GenBank/DDBJ whole genome shotgun (WGS) entry which is preliminary data.</text>
</comment>
<organism evidence="4 5">
    <name type="scientific">Stichopus japonicus</name>
    <name type="common">Sea cucumber</name>
    <dbReference type="NCBI Taxonomy" id="307972"/>
    <lineage>
        <taxon>Eukaryota</taxon>
        <taxon>Metazoa</taxon>
        <taxon>Echinodermata</taxon>
        <taxon>Eleutherozoa</taxon>
        <taxon>Echinozoa</taxon>
        <taxon>Holothuroidea</taxon>
        <taxon>Aspidochirotacea</taxon>
        <taxon>Aspidochirotida</taxon>
        <taxon>Stichopodidae</taxon>
        <taxon>Apostichopus</taxon>
    </lineage>
</organism>
<dbReference type="InterPro" id="IPR000719">
    <property type="entry name" value="Prot_kinase_dom"/>
</dbReference>
<dbReference type="GO" id="GO:0005524">
    <property type="term" value="F:ATP binding"/>
    <property type="evidence" value="ECO:0007669"/>
    <property type="project" value="UniProtKB-KW"/>
</dbReference>
<dbReference type="Pfam" id="PF07714">
    <property type="entry name" value="PK_Tyr_Ser-Thr"/>
    <property type="match status" value="1"/>
</dbReference>
<proteinExistence type="predicted"/>
<sequence>MFYSVEQKCHASKVKNPESPNFNEATSFTYEVALPRSSFFSDCGPEEKHCLGPPKLELPQLPYATQMVCDSFAANTEGVYYSDLKETSGVRLFNYKELCIIMSLKVGKIHNRWMASITVPNEPTKCVFVSTVTDQILRTREIQWDEYVKRVLELPEIGSIVNTEGICIDGAKLYLIQEHLTCVTFESNIRSNQQQETGSVGHEYSSADVKRWTVDILKGLELIHSYGLLHPGLSSRKILFTDQKIPKLYDFCLAEDASHKVLLMKEKMVCSRNQLAPEALSRNEYSTASDVWSVAVMIWELLTGSLPFPSDIGGTLNKSEQRRIDWPIKHNDIRNERVMDCWQEEFSLRPSMRQLRLSFEENVSSTKTGNNSGDMNTFDMYVPMKGIITTDDTNKKSNSV</sequence>
<gene>
    <name evidence="4" type="ORF">BSL78_09512</name>
</gene>
<evidence type="ECO:0000256" key="1">
    <source>
        <dbReference type="ARBA" id="ARBA00022741"/>
    </source>
</evidence>
<keyword evidence="5" id="KW-1185">Reference proteome</keyword>
<dbReference type="STRING" id="307972.A0A2G8L004"/>
<evidence type="ECO:0000313" key="5">
    <source>
        <dbReference type="Proteomes" id="UP000230750"/>
    </source>
</evidence>
<dbReference type="AlphaFoldDB" id="A0A2G8L004"/>
<dbReference type="InterPro" id="IPR050198">
    <property type="entry name" value="Non-receptor_tyrosine_kinases"/>
</dbReference>
<dbReference type="SUPFAM" id="SSF56112">
    <property type="entry name" value="Protein kinase-like (PK-like)"/>
    <property type="match status" value="1"/>
</dbReference>
<keyword evidence="2" id="KW-0067">ATP-binding</keyword>
<evidence type="ECO:0000259" key="3">
    <source>
        <dbReference type="PROSITE" id="PS50011"/>
    </source>
</evidence>
<protein>
    <recommendedName>
        <fullName evidence="3">Protein kinase domain-containing protein</fullName>
    </recommendedName>
</protein>
<keyword evidence="1" id="KW-0547">Nucleotide-binding</keyword>
<name>A0A2G8L004_STIJA</name>
<dbReference type="Proteomes" id="UP000230750">
    <property type="component" value="Unassembled WGS sequence"/>
</dbReference>
<dbReference type="InterPro" id="IPR001245">
    <property type="entry name" value="Ser-Thr/Tyr_kinase_cat_dom"/>
</dbReference>
<dbReference type="OrthoDB" id="4062651at2759"/>
<dbReference type="PROSITE" id="PS50011">
    <property type="entry name" value="PROTEIN_KINASE_DOM"/>
    <property type="match status" value="1"/>
</dbReference>
<dbReference type="PANTHER" id="PTHR24418">
    <property type="entry name" value="TYROSINE-PROTEIN KINASE"/>
    <property type="match status" value="1"/>
</dbReference>
<dbReference type="GO" id="GO:0004672">
    <property type="term" value="F:protein kinase activity"/>
    <property type="evidence" value="ECO:0007669"/>
    <property type="project" value="InterPro"/>
</dbReference>
<accession>A0A2G8L004</accession>
<reference evidence="4 5" key="1">
    <citation type="journal article" date="2017" name="PLoS Biol.">
        <title>The sea cucumber genome provides insights into morphological evolution and visceral regeneration.</title>
        <authorList>
            <person name="Zhang X."/>
            <person name="Sun L."/>
            <person name="Yuan J."/>
            <person name="Sun Y."/>
            <person name="Gao Y."/>
            <person name="Zhang L."/>
            <person name="Li S."/>
            <person name="Dai H."/>
            <person name="Hamel J.F."/>
            <person name="Liu C."/>
            <person name="Yu Y."/>
            <person name="Liu S."/>
            <person name="Lin W."/>
            <person name="Guo K."/>
            <person name="Jin S."/>
            <person name="Xu P."/>
            <person name="Storey K.B."/>
            <person name="Huan P."/>
            <person name="Zhang T."/>
            <person name="Zhou Y."/>
            <person name="Zhang J."/>
            <person name="Lin C."/>
            <person name="Li X."/>
            <person name="Xing L."/>
            <person name="Huo D."/>
            <person name="Sun M."/>
            <person name="Wang L."/>
            <person name="Mercier A."/>
            <person name="Li F."/>
            <person name="Yang H."/>
            <person name="Xiang J."/>
        </authorList>
    </citation>
    <scope>NUCLEOTIDE SEQUENCE [LARGE SCALE GENOMIC DNA]</scope>
    <source>
        <strain evidence="4">Shaxun</strain>
        <tissue evidence="4">Muscle</tissue>
    </source>
</reference>
<feature type="domain" description="Protein kinase" evidence="3">
    <location>
        <begin position="95"/>
        <end position="363"/>
    </location>
</feature>
<evidence type="ECO:0000256" key="2">
    <source>
        <dbReference type="ARBA" id="ARBA00022840"/>
    </source>
</evidence>
<dbReference type="Gene3D" id="1.10.510.10">
    <property type="entry name" value="Transferase(Phosphotransferase) domain 1"/>
    <property type="match status" value="1"/>
</dbReference>
<evidence type="ECO:0000313" key="4">
    <source>
        <dbReference type="EMBL" id="PIK53594.1"/>
    </source>
</evidence>
<dbReference type="EMBL" id="MRZV01000280">
    <property type="protein sequence ID" value="PIK53594.1"/>
    <property type="molecule type" value="Genomic_DNA"/>
</dbReference>